<reference evidence="3 4" key="1">
    <citation type="journal article" date="2020" name="ISME J.">
        <title>Uncovering the hidden diversity of litter-decomposition mechanisms in mushroom-forming fungi.</title>
        <authorList>
            <person name="Floudas D."/>
            <person name="Bentzer J."/>
            <person name="Ahren D."/>
            <person name="Johansson T."/>
            <person name="Persson P."/>
            <person name="Tunlid A."/>
        </authorList>
    </citation>
    <scope>NUCLEOTIDE SEQUENCE [LARGE SCALE GENOMIC DNA]</scope>
    <source>
        <strain evidence="3 4">CBS 175.51</strain>
    </source>
</reference>
<feature type="transmembrane region" description="Helical" evidence="1">
    <location>
        <begin position="608"/>
        <end position="629"/>
    </location>
</feature>
<dbReference type="GO" id="GO:0003676">
    <property type="term" value="F:nucleic acid binding"/>
    <property type="evidence" value="ECO:0007669"/>
    <property type="project" value="InterPro"/>
</dbReference>
<dbReference type="Pfam" id="PF02171">
    <property type="entry name" value="Piwi"/>
    <property type="match status" value="1"/>
</dbReference>
<gene>
    <name evidence="3" type="ORF">D9611_004537</name>
</gene>
<sequence>MHYPSSTSLHDTGMVIDTRPIVVDATLMRPPKIEFGNGSMEVQRGAWNLLHRTLRETVHEVHWAVINLAPTEMAMHNGLREHLDSFMDCLNKLGIPLKRPIHVATADVSSGAGDQSLFRDLNGLLQSVKSNTTPEIYEVIKAGKFFILCILSKDRAWTKVNLKNWGDINTGVITQCVRVEKLRDLTRSRKNPAQYWANVGLKINARLGGENFKVAIQQSGGYDAITCTVSMVVGADVSHPSPGTKAPSVATLAYSHTQFATKYRASATLQDPRQEVFADLQRMMREAIEDVHRGTPRPIDNIIFFRDGVSEGEYTQIQDVEIAAIKKAIDEVWTSEKFKALPKEPPKPKLTFIVVGKRHHTLFFSKGPRELSELNVDSELVETSQTRTIMSTRKMLRRFILPLTIFPMFTTLVFKFLTARIHSGMDAGLKAQCEAPDSPYALSYTGFPKVDARLCGIVAVFQTTMSEPAGLQFLYYGLGSGAILFLFPYLEASRARKTLLLAFPIAWILFAQVATIAFTLSIYLPLFILTGSHDRTKKREDGKITRAHAESLFFAVIVGYFVPSFGMLILKDPEVTALWQIFPVIMSVAAGLHLLIRRPSKLSAGSTLIQVVLMGIFIIASSTHFATIWPIVGDYAALKTLFLPSLLPLPASTSTGLLALDFLKWDLYFAFASLSVATLWFTSTTAQFFGLLAWYAVAVPMSGPGAAITGALIWREAQL</sequence>
<protein>
    <recommendedName>
        <fullName evidence="2">Piwi domain-containing protein</fullName>
    </recommendedName>
</protein>
<feature type="transmembrane region" description="Helical" evidence="1">
    <location>
        <begin position="399"/>
        <end position="417"/>
    </location>
</feature>
<keyword evidence="4" id="KW-1185">Reference proteome</keyword>
<feature type="transmembrane region" description="Helical" evidence="1">
    <location>
        <begin position="576"/>
        <end position="596"/>
    </location>
</feature>
<dbReference type="Gene3D" id="3.30.420.10">
    <property type="entry name" value="Ribonuclease H-like superfamily/Ribonuclease H"/>
    <property type="match status" value="1"/>
</dbReference>
<dbReference type="Gene3D" id="3.40.50.2300">
    <property type="match status" value="1"/>
</dbReference>
<evidence type="ECO:0000313" key="3">
    <source>
        <dbReference type="EMBL" id="KAF5324861.1"/>
    </source>
</evidence>
<comment type="caution">
    <text evidence="3">The sequence shown here is derived from an EMBL/GenBank/DDBJ whole genome shotgun (WGS) entry which is preliminary data.</text>
</comment>
<evidence type="ECO:0000256" key="1">
    <source>
        <dbReference type="SAM" id="Phobius"/>
    </source>
</evidence>
<dbReference type="SUPFAM" id="SSF53098">
    <property type="entry name" value="Ribonuclease H-like"/>
    <property type="match status" value="1"/>
</dbReference>
<dbReference type="InterPro" id="IPR036397">
    <property type="entry name" value="RNaseH_sf"/>
</dbReference>
<dbReference type="EMBL" id="JAACJK010000164">
    <property type="protein sequence ID" value="KAF5324861.1"/>
    <property type="molecule type" value="Genomic_DNA"/>
</dbReference>
<dbReference type="Proteomes" id="UP000541558">
    <property type="component" value="Unassembled WGS sequence"/>
</dbReference>
<feature type="transmembrane region" description="Helical" evidence="1">
    <location>
        <begin position="502"/>
        <end position="530"/>
    </location>
</feature>
<dbReference type="PANTHER" id="PTHR22891">
    <property type="entry name" value="EUKARYOTIC TRANSLATION INITIATION FACTOR 2C"/>
    <property type="match status" value="1"/>
</dbReference>
<feature type="transmembrane region" description="Helical" evidence="1">
    <location>
        <begin position="641"/>
        <end position="660"/>
    </location>
</feature>
<feature type="domain" description="Piwi" evidence="2">
    <location>
        <begin position="146"/>
        <end position="380"/>
    </location>
</feature>
<name>A0A8H5BKJ4_9AGAR</name>
<keyword evidence="1" id="KW-0472">Membrane</keyword>
<keyword evidence="1" id="KW-0812">Transmembrane</keyword>
<organism evidence="3 4">
    <name type="scientific">Ephemerocybe angulata</name>
    <dbReference type="NCBI Taxonomy" id="980116"/>
    <lineage>
        <taxon>Eukaryota</taxon>
        <taxon>Fungi</taxon>
        <taxon>Dikarya</taxon>
        <taxon>Basidiomycota</taxon>
        <taxon>Agaricomycotina</taxon>
        <taxon>Agaricomycetes</taxon>
        <taxon>Agaricomycetidae</taxon>
        <taxon>Agaricales</taxon>
        <taxon>Agaricineae</taxon>
        <taxon>Psathyrellaceae</taxon>
        <taxon>Ephemerocybe</taxon>
    </lineage>
</organism>
<feature type="transmembrane region" description="Helical" evidence="1">
    <location>
        <begin position="551"/>
        <end position="570"/>
    </location>
</feature>
<evidence type="ECO:0000313" key="4">
    <source>
        <dbReference type="Proteomes" id="UP000541558"/>
    </source>
</evidence>
<feature type="transmembrane region" description="Helical" evidence="1">
    <location>
        <begin position="692"/>
        <end position="714"/>
    </location>
</feature>
<dbReference type="SMART" id="SM00950">
    <property type="entry name" value="Piwi"/>
    <property type="match status" value="1"/>
</dbReference>
<dbReference type="AlphaFoldDB" id="A0A8H5BKJ4"/>
<accession>A0A8H5BKJ4</accession>
<dbReference type="InterPro" id="IPR012337">
    <property type="entry name" value="RNaseH-like_sf"/>
</dbReference>
<dbReference type="PROSITE" id="PS50822">
    <property type="entry name" value="PIWI"/>
    <property type="match status" value="1"/>
</dbReference>
<feature type="transmembrane region" description="Helical" evidence="1">
    <location>
        <begin position="473"/>
        <end position="490"/>
    </location>
</feature>
<feature type="transmembrane region" description="Helical" evidence="1">
    <location>
        <begin position="667"/>
        <end position="686"/>
    </location>
</feature>
<proteinExistence type="predicted"/>
<evidence type="ECO:0000259" key="2">
    <source>
        <dbReference type="PROSITE" id="PS50822"/>
    </source>
</evidence>
<dbReference type="OrthoDB" id="72269at2759"/>
<dbReference type="InterPro" id="IPR003165">
    <property type="entry name" value="Piwi"/>
</dbReference>
<keyword evidence="1" id="KW-1133">Transmembrane helix</keyword>